<organism evidence="3 4">
    <name type="scientific">Candidatus Magnetoglobus multicellularis str. Araruama</name>
    <dbReference type="NCBI Taxonomy" id="890399"/>
    <lineage>
        <taxon>Bacteria</taxon>
        <taxon>Pseudomonadati</taxon>
        <taxon>Thermodesulfobacteriota</taxon>
        <taxon>Desulfobacteria</taxon>
        <taxon>Desulfobacterales</taxon>
        <taxon>Desulfobacteraceae</taxon>
        <taxon>Candidatus Magnetoglobus</taxon>
    </lineage>
</organism>
<comment type="caution">
    <text evidence="3">The sequence shown here is derived from an EMBL/GenBank/DDBJ whole genome shotgun (WGS) entry which is preliminary data.</text>
</comment>
<dbReference type="Pfam" id="PF03602">
    <property type="entry name" value="Cons_hypoth95"/>
    <property type="match status" value="1"/>
</dbReference>
<dbReference type="PROSITE" id="PS00092">
    <property type="entry name" value="N6_MTASE"/>
    <property type="match status" value="1"/>
</dbReference>
<dbReference type="CDD" id="cd02440">
    <property type="entry name" value="AdoMet_MTases"/>
    <property type="match status" value="1"/>
</dbReference>
<name>A0A1V1P2L5_9BACT</name>
<gene>
    <name evidence="3" type="ORF">OMM_04194</name>
</gene>
<dbReference type="PANTHER" id="PTHR43542:SF1">
    <property type="entry name" value="METHYLTRANSFERASE"/>
    <property type="match status" value="1"/>
</dbReference>
<dbReference type="InterPro" id="IPR004398">
    <property type="entry name" value="RNA_MeTrfase_RsmD"/>
</dbReference>
<evidence type="ECO:0000313" key="3">
    <source>
        <dbReference type="EMBL" id="ETR69051.1"/>
    </source>
</evidence>
<evidence type="ECO:0000256" key="1">
    <source>
        <dbReference type="ARBA" id="ARBA00022603"/>
    </source>
</evidence>
<keyword evidence="1 3" id="KW-0489">Methyltransferase</keyword>
<dbReference type="EMBL" id="ATBP01000752">
    <property type="protein sequence ID" value="ETR69051.1"/>
    <property type="molecule type" value="Genomic_DNA"/>
</dbReference>
<dbReference type="GO" id="GO:0003676">
    <property type="term" value="F:nucleic acid binding"/>
    <property type="evidence" value="ECO:0007669"/>
    <property type="project" value="InterPro"/>
</dbReference>
<dbReference type="GO" id="GO:0008168">
    <property type="term" value="F:methyltransferase activity"/>
    <property type="evidence" value="ECO:0007669"/>
    <property type="project" value="UniProtKB-KW"/>
</dbReference>
<dbReference type="SUPFAM" id="SSF53335">
    <property type="entry name" value="S-adenosyl-L-methionine-dependent methyltransferases"/>
    <property type="match status" value="1"/>
</dbReference>
<dbReference type="GO" id="GO:0031167">
    <property type="term" value="P:rRNA methylation"/>
    <property type="evidence" value="ECO:0007669"/>
    <property type="project" value="InterPro"/>
</dbReference>
<dbReference type="PANTHER" id="PTHR43542">
    <property type="entry name" value="METHYLTRANSFERASE"/>
    <property type="match status" value="1"/>
</dbReference>
<accession>A0A1V1P2L5</accession>
<keyword evidence="2 3" id="KW-0808">Transferase</keyword>
<evidence type="ECO:0000313" key="4">
    <source>
        <dbReference type="Proteomes" id="UP000189670"/>
    </source>
</evidence>
<dbReference type="InterPro" id="IPR029063">
    <property type="entry name" value="SAM-dependent_MTases_sf"/>
</dbReference>
<dbReference type="Gene3D" id="3.40.50.150">
    <property type="entry name" value="Vaccinia Virus protein VP39"/>
    <property type="match status" value="1"/>
</dbReference>
<dbReference type="NCBIfam" id="TIGR00095">
    <property type="entry name" value="16S rRNA (guanine(966)-N(2))-methyltransferase RsmD"/>
    <property type="match status" value="1"/>
</dbReference>
<dbReference type="InterPro" id="IPR002052">
    <property type="entry name" value="DNA_methylase_N6_adenine_CS"/>
</dbReference>
<dbReference type="PIRSF" id="PIRSF004553">
    <property type="entry name" value="CHP00095"/>
    <property type="match status" value="1"/>
</dbReference>
<reference evidence="4" key="1">
    <citation type="submission" date="2012-11" db="EMBL/GenBank/DDBJ databases">
        <authorList>
            <person name="Lucero-Rivera Y.E."/>
            <person name="Tovar-Ramirez D."/>
        </authorList>
    </citation>
    <scope>NUCLEOTIDE SEQUENCE [LARGE SCALE GENOMIC DNA]</scope>
    <source>
        <strain evidence="4">Araruama</strain>
    </source>
</reference>
<proteinExistence type="predicted"/>
<dbReference type="AlphaFoldDB" id="A0A1V1P2L5"/>
<sequence>MRSDMRIISGKYKKRALLPPPDRSIRPTTDRQRESLFNILSNIDAIIDARVLDLFAGTGALGIEALSRGAQSVVFMDNSKKAIKLIKNNIKRLQIEPFTTVIQWDVQKNLTRLREKSFDLVFMDPPYNLFCIHETLLKLQGAQCINSHGIIVAEHAARHQIILPNGFTQFDSRTYGQTQFSFLSENEL</sequence>
<dbReference type="Proteomes" id="UP000189670">
    <property type="component" value="Unassembled WGS sequence"/>
</dbReference>
<evidence type="ECO:0000256" key="2">
    <source>
        <dbReference type="ARBA" id="ARBA00022679"/>
    </source>
</evidence>
<protein>
    <submittedName>
        <fullName evidence="3">16S rRNA (Guanine966-N2)-methyltransferase</fullName>
    </submittedName>
</protein>